<dbReference type="SMART" id="SM00450">
    <property type="entry name" value="RHOD"/>
    <property type="match status" value="1"/>
</dbReference>
<dbReference type="PANTHER" id="PTHR43031">
    <property type="entry name" value="FAD-DEPENDENT OXIDOREDUCTASE"/>
    <property type="match status" value="1"/>
</dbReference>
<reference evidence="2 3" key="1">
    <citation type="journal article" date="2023" name="Antonie Van Leeuwenhoek">
        <title>Mesoterricola silvestris gen. nov., sp. nov., Mesoterricola sediminis sp. nov., Geothrix oryzae sp. nov., Geothrix edaphica sp. nov., Geothrix rubra sp. nov., and Geothrix limicola sp. nov., six novel members of Acidobacteriota isolated from soils.</title>
        <authorList>
            <person name="Itoh H."/>
            <person name="Sugisawa Y."/>
            <person name="Mise K."/>
            <person name="Xu Z."/>
            <person name="Kuniyasu M."/>
            <person name="Ushijima N."/>
            <person name="Kawano K."/>
            <person name="Kobayashi E."/>
            <person name="Shiratori Y."/>
            <person name="Masuda Y."/>
            <person name="Senoo K."/>
        </authorList>
    </citation>
    <scope>NUCLEOTIDE SEQUENCE [LARGE SCALE GENOMIC DNA]</scope>
    <source>
        <strain evidence="2 3">Red804</strain>
    </source>
</reference>
<evidence type="ECO:0000313" key="3">
    <source>
        <dbReference type="Proteomes" id="UP001165069"/>
    </source>
</evidence>
<dbReference type="InterPro" id="IPR036873">
    <property type="entry name" value="Rhodanese-like_dom_sf"/>
</dbReference>
<evidence type="ECO:0000313" key="2">
    <source>
        <dbReference type="EMBL" id="GLH73901.1"/>
    </source>
</evidence>
<comment type="caution">
    <text evidence="2">The sequence shown here is derived from an EMBL/GenBank/DDBJ whole genome shotgun (WGS) entry which is preliminary data.</text>
</comment>
<dbReference type="PROSITE" id="PS50206">
    <property type="entry name" value="RHODANESE_3"/>
    <property type="match status" value="1"/>
</dbReference>
<dbReference type="Pfam" id="PF00581">
    <property type="entry name" value="Rhodanese"/>
    <property type="match status" value="1"/>
</dbReference>
<keyword evidence="3" id="KW-1185">Reference proteome</keyword>
<gene>
    <name evidence="2" type="ORF">GETHLI_24030</name>
</gene>
<accession>A0ABQ5QHU1</accession>
<feature type="domain" description="Rhodanese" evidence="1">
    <location>
        <begin position="14"/>
        <end position="82"/>
    </location>
</feature>
<dbReference type="Proteomes" id="UP001165069">
    <property type="component" value="Unassembled WGS sequence"/>
</dbReference>
<dbReference type="InterPro" id="IPR050229">
    <property type="entry name" value="GlpE_sulfurtransferase"/>
</dbReference>
<organism evidence="2 3">
    <name type="scientific">Geothrix limicola</name>
    <dbReference type="NCBI Taxonomy" id="2927978"/>
    <lineage>
        <taxon>Bacteria</taxon>
        <taxon>Pseudomonadati</taxon>
        <taxon>Acidobacteriota</taxon>
        <taxon>Holophagae</taxon>
        <taxon>Holophagales</taxon>
        <taxon>Holophagaceae</taxon>
        <taxon>Geothrix</taxon>
    </lineage>
</organism>
<dbReference type="PANTHER" id="PTHR43031:SF1">
    <property type="entry name" value="PYRIDINE NUCLEOTIDE-DISULPHIDE OXIDOREDUCTASE"/>
    <property type="match status" value="1"/>
</dbReference>
<proteinExistence type="predicted"/>
<sequence length="96" mass="10350">MGRCDSPEAVRALLDRGGLVVDVRSTLEFAAGGLPGSLNLPLHLLPVLAQERLPSDRPLLVCCASGARSAQAVQYLMRRGYEAHDLGPWTLLSNLR</sequence>
<dbReference type="RefSeq" id="WP_285575587.1">
    <property type="nucleotide sequence ID" value="NZ_BSDE01000004.1"/>
</dbReference>
<name>A0ABQ5QHU1_9BACT</name>
<dbReference type="InterPro" id="IPR001763">
    <property type="entry name" value="Rhodanese-like_dom"/>
</dbReference>
<dbReference type="EMBL" id="BSDE01000004">
    <property type="protein sequence ID" value="GLH73901.1"/>
    <property type="molecule type" value="Genomic_DNA"/>
</dbReference>
<evidence type="ECO:0000259" key="1">
    <source>
        <dbReference type="PROSITE" id="PS50206"/>
    </source>
</evidence>
<dbReference type="Gene3D" id="3.40.250.10">
    <property type="entry name" value="Rhodanese-like domain"/>
    <property type="match status" value="1"/>
</dbReference>
<dbReference type="CDD" id="cd00158">
    <property type="entry name" value="RHOD"/>
    <property type="match status" value="1"/>
</dbReference>
<dbReference type="SUPFAM" id="SSF52821">
    <property type="entry name" value="Rhodanese/Cell cycle control phosphatase"/>
    <property type="match status" value="1"/>
</dbReference>
<protein>
    <recommendedName>
        <fullName evidence="1">Rhodanese domain-containing protein</fullName>
    </recommendedName>
</protein>